<dbReference type="Gene3D" id="3.20.20.80">
    <property type="entry name" value="Glycosidases"/>
    <property type="match status" value="1"/>
</dbReference>
<proteinExistence type="predicted"/>
<gene>
    <name evidence="1" type="ORF">OBE_06135</name>
</gene>
<dbReference type="GO" id="GO:0016787">
    <property type="term" value="F:hydrolase activity"/>
    <property type="evidence" value="ECO:0007669"/>
    <property type="project" value="UniProtKB-KW"/>
</dbReference>
<accession>K1TF87</accession>
<dbReference type="SUPFAM" id="SSF51445">
    <property type="entry name" value="(Trans)glycosidases"/>
    <property type="match status" value="1"/>
</dbReference>
<name>K1TF87_9ZZZZ</name>
<dbReference type="EMBL" id="AJWZ01004210">
    <property type="protein sequence ID" value="EKC66074.1"/>
    <property type="molecule type" value="Genomic_DNA"/>
</dbReference>
<dbReference type="InterPro" id="IPR017853">
    <property type="entry name" value="GH"/>
</dbReference>
<dbReference type="AlphaFoldDB" id="K1TF87"/>
<organism evidence="1">
    <name type="scientific">human gut metagenome</name>
    <dbReference type="NCBI Taxonomy" id="408170"/>
    <lineage>
        <taxon>unclassified sequences</taxon>
        <taxon>metagenomes</taxon>
        <taxon>organismal metagenomes</taxon>
    </lineage>
</organism>
<keyword evidence="1" id="KW-0378">Hydrolase</keyword>
<comment type="caution">
    <text evidence="1">The sequence shown here is derived from an EMBL/GenBank/DDBJ whole genome shotgun (WGS) entry which is preliminary data.</text>
</comment>
<protein>
    <submittedName>
        <fullName evidence="1">Glycosyl hydrolase family 18</fullName>
    </submittedName>
</protein>
<evidence type="ECO:0000313" key="1">
    <source>
        <dbReference type="EMBL" id="EKC66074.1"/>
    </source>
</evidence>
<reference evidence="1" key="1">
    <citation type="journal article" date="2013" name="Environ. Microbiol.">
        <title>Microbiota from the distal guts of lean and obese adolescents exhibit partial functional redundancy besides clear differences in community structure.</title>
        <authorList>
            <person name="Ferrer M."/>
            <person name="Ruiz A."/>
            <person name="Lanza F."/>
            <person name="Haange S.B."/>
            <person name="Oberbach A."/>
            <person name="Till H."/>
            <person name="Bargiela R."/>
            <person name="Campoy C."/>
            <person name="Segura M.T."/>
            <person name="Richter M."/>
            <person name="von Bergen M."/>
            <person name="Seifert J."/>
            <person name="Suarez A."/>
        </authorList>
    </citation>
    <scope>NUCLEOTIDE SEQUENCE</scope>
</reference>
<sequence>MLTVSGGNQGVGVSNLGTGQADILADLLAYTVEYYGLDGINLDDQNASYGSNSYFPNIIDNSYSNIITMLRSKLDTKFPGEHKLITVYETGLSSSLSEYALSALDYKFNYYSGTGTYVYPTNLSNSKWSAQALNLNTVYNPIALTQINNRSAQSRTDGMGAIFTKDLRIKTEQDPLPALLKIGNGAFLDSVTYNGNAYSKNWTGVSRIISSSDIND</sequence>